<evidence type="ECO:0000313" key="1">
    <source>
        <dbReference type="EMBL" id="PAF23980.1"/>
    </source>
</evidence>
<dbReference type="AlphaFoldDB" id="A0A268RUS6"/>
<evidence type="ECO:0000313" key="2">
    <source>
        <dbReference type="Proteomes" id="UP000216133"/>
    </source>
</evidence>
<protein>
    <submittedName>
        <fullName evidence="1">Uncharacterized protein</fullName>
    </submittedName>
</protein>
<organism evidence="1 2">
    <name type="scientific">Shouchella clausii</name>
    <name type="common">Alkalihalobacillus clausii</name>
    <dbReference type="NCBI Taxonomy" id="79880"/>
    <lineage>
        <taxon>Bacteria</taxon>
        <taxon>Bacillati</taxon>
        <taxon>Bacillota</taxon>
        <taxon>Bacilli</taxon>
        <taxon>Bacillales</taxon>
        <taxon>Bacillaceae</taxon>
        <taxon>Shouchella</taxon>
    </lineage>
</organism>
<dbReference type="Proteomes" id="UP000216133">
    <property type="component" value="Unassembled WGS sequence"/>
</dbReference>
<proteinExistence type="predicted"/>
<sequence length="292" mass="33423">MIEQLKARYGFVDATLENDQLLTDHGTKRLEYWQDKALLDWHTNWRDSCSVTPTVLMDRMIRTKDGKPFIKVDGRYITVHDHIAPSCLQKGYEQQWGTLLGAMVANGRKESKDREERAKPLEELECLLPSLEPEQQKVVKGLWNEAEKRQAKAEKLAKEQKKQPLMDRIEAPEQSGILFHILVVKGTTKPPEVGYGSMMRFLKNWYTEHGQESFCALLDALDAQAALTTPEKKALLAEGLQVHELDPLLSYASGNRDKELAELVKRAVSDWDKTRTFVSAFASWLDEKRVKV</sequence>
<name>A0A268RUS6_SHOCL</name>
<comment type="caution">
    <text evidence="1">The sequence shown here is derived from an EMBL/GenBank/DDBJ whole genome shotgun (WGS) entry which is preliminary data.</text>
</comment>
<reference evidence="1 2" key="1">
    <citation type="submission" date="2017-07" db="EMBL/GenBank/DDBJ databases">
        <title>Isolation and whole genome analysis of endospore-forming bacteria from heroin.</title>
        <authorList>
            <person name="Kalinowski J."/>
            <person name="Ahrens B."/>
            <person name="Al-Dilaimi A."/>
            <person name="Winkler A."/>
            <person name="Wibberg D."/>
            <person name="Schleenbecker U."/>
            <person name="Ruckert C."/>
            <person name="Wolfel R."/>
            <person name="Grass G."/>
        </authorList>
    </citation>
    <scope>NUCLEOTIDE SEQUENCE [LARGE SCALE GENOMIC DNA]</scope>
    <source>
        <strain evidence="1 2">7523-2</strain>
    </source>
</reference>
<dbReference type="RefSeq" id="WP_094426791.1">
    <property type="nucleotide sequence ID" value="NZ_CP019985.1"/>
</dbReference>
<gene>
    <name evidence="1" type="ORF">CHH61_20935</name>
</gene>
<dbReference type="EMBL" id="NPBS01000132">
    <property type="protein sequence ID" value="PAF23980.1"/>
    <property type="molecule type" value="Genomic_DNA"/>
</dbReference>
<dbReference type="GeneID" id="86926860"/>
<accession>A0A268RUS6</accession>